<dbReference type="InterPro" id="IPR046780">
    <property type="entry name" value="aBig_2"/>
</dbReference>
<dbReference type="EMBL" id="JBIACJ010000009">
    <property type="protein sequence ID" value="MFE8697850.1"/>
    <property type="molecule type" value="Genomic_DNA"/>
</dbReference>
<dbReference type="Gene3D" id="2.160.20.110">
    <property type="match status" value="3"/>
</dbReference>
<feature type="compositionally biased region" description="Basic and acidic residues" evidence="1">
    <location>
        <begin position="1934"/>
        <end position="1943"/>
    </location>
</feature>
<dbReference type="Proteomes" id="UP001601058">
    <property type="component" value="Unassembled WGS sequence"/>
</dbReference>
<feature type="compositionally biased region" description="Polar residues" evidence="1">
    <location>
        <begin position="1911"/>
        <end position="1922"/>
    </location>
</feature>
<feature type="region of interest" description="Disordered" evidence="1">
    <location>
        <begin position="1844"/>
        <end position="1943"/>
    </location>
</feature>
<comment type="caution">
    <text evidence="3">The sequence shown here is derived from an EMBL/GenBank/DDBJ whole genome shotgun (WGS) entry which is preliminary data.</text>
</comment>
<feature type="compositionally biased region" description="Polar residues" evidence="1">
    <location>
        <begin position="1878"/>
        <end position="1904"/>
    </location>
</feature>
<evidence type="ECO:0000313" key="4">
    <source>
        <dbReference type="Proteomes" id="UP001601058"/>
    </source>
</evidence>
<feature type="region of interest" description="Disordered" evidence="1">
    <location>
        <begin position="1659"/>
        <end position="1721"/>
    </location>
</feature>
<evidence type="ECO:0000259" key="2">
    <source>
        <dbReference type="Pfam" id="PF20578"/>
    </source>
</evidence>
<feature type="domain" description="Atrophied bacterial Ig" evidence="2">
    <location>
        <begin position="577"/>
        <end position="660"/>
    </location>
</feature>
<feature type="compositionally biased region" description="Acidic residues" evidence="1">
    <location>
        <begin position="1659"/>
        <end position="1709"/>
    </location>
</feature>
<evidence type="ECO:0000313" key="3">
    <source>
        <dbReference type="EMBL" id="MFE8697850.1"/>
    </source>
</evidence>
<protein>
    <submittedName>
        <fullName evidence="3">Immunoglobulin-like domain-containing protein</fullName>
    </submittedName>
</protein>
<proteinExistence type="predicted"/>
<accession>A0ABW6K3G9</accession>
<dbReference type="RefSeq" id="WP_389221682.1">
    <property type="nucleotide sequence ID" value="NZ_JBIACJ010000009.1"/>
</dbReference>
<gene>
    <name evidence="3" type="ORF">ACFYKT_16035</name>
</gene>
<name>A0ABW6K3G9_9BACI</name>
<evidence type="ECO:0000256" key="1">
    <source>
        <dbReference type="SAM" id="MobiDB-lite"/>
    </source>
</evidence>
<feature type="compositionally biased region" description="Acidic residues" evidence="1">
    <location>
        <begin position="1847"/>
        <end position="1871"/>
    </location>
</feature>
<organism evidence="3 4">
    <name type="scientific">Cytobacillus mangrovibacter</name>
    <dbReference type="NCBI Taxonomy" id="3299024"/>
    <lineage>
        <taxon>Bacteria</taxon>
        <taxon>Bacillati</taxon>
        <taxon>Bacillota</taxon>
        <taxon>Bacilli</taxon>
        <taxon>Bacillales</taxon>
        <taxon>Bacillaceae</taxon>
        <taxon>Cytobacillus</taxon>
    </lineage>
</organism>
<reference evidence="3 4" key="1">
    <citation type="submission" date="2024-08" db="EMBL/GenBank/DDBJ databases">
        <title>Two novel Cytobacillus novel species.</title>
        <authorList>
            <person name="Liu G."/>
        </authorList>
    </citation>
    <scope>NUCLEOTIDE SEQUENCE [LARGE SCALE GENOMIC DNA]</scope>
    <source>
        <strain evidence="3 4">FJAT-53684</strain>
    </source>
</reference>
<keyword evidence="4" id="KW-1185">Reference proteome</keyword>
<dbReference type="Pfam" id="PF20578">
    <property type="entry name" value="aBig_2"/>
    <property type="match status" value="1"/>
</dbReference>
<sequence length="2695" mass="296687">MTTRKRNKNLYKGWLLFLCALILIGQIDFIVPSIVKAEGQRTSNTQETSVSIASANFSGGDGSEEHPYEITTKEELNEVRNHLDKYFILKNDIELTENWEPIGEFQLPNVTEEQLNDENFDPSKLVIDDSKGFEGSFDGNGNTISGLKMTSKDPNGINGVFGLFGFTNGATIKDLTIVDISIDADSTIAVGGLVGKAMDTTIEKISITGTVAGMNKVGGLVGTADSLIIENSNSSATVKGTDEIGGLIGSSEKETTVKTSYTKSETSKVIGKSKVGGLIGNANDTAVSSSYSTLNVEGADMIGGLIGVAESGASIKQVYATGNVEGINNTGGLIGLARGEEIEVESGTPPPPIATTIKEAYAKGTVKGVFNVGGLIGLVEPHTQVENTYAMGSVTGVEGEPEIDDGSQQVSPASDDEELAPIGGAVGGLIGFMDQSSIEHSYSIGEVNGIVKEYVAGLIGITNLGEVTESYFDNQTSKQTFAIGTVERVTNTTTKEEDGKDPIVKVEESFTTIDEVAGRSTEAMKNPLTFENWMFKTIWVSNKDANKGYLFLRFQDEFKDKEHIEKIETPEEKVVRAKENLTVPGDLTNVTSDLILPKSQNGVTVTWTSNNTNWVKSDGKVTRPEPGQSNVSVTLTATLSFSENGESATDTAKFTVTVVAKPKRAEDVDVRINNRALIGSIKNNNPDNAFMNFKTGTPGFYNEGTWESSLNDGTLIRGSDNGAGATLTIKVWENPQLKALAEGGTADVLIGWKGLKFNKFGCFLAWCKTRVTDASIIVYDGDSNRELGKVKGSARGRNDGSISAKVRLTKNSRIVVSFGIEGKGAGVDGMYVKFQDKTRPKLENYTFVGNGEERTNNKIKEGSKQELFVKESEYVSLSYNFSKAVSPSSITNQTNGAYFLSHPLFVNTPGTGLPASGRQQYFINETYKNDSNLSGYHESIEYKYIGTKYHNSGNNPITPDLTGNKDSAPLDQTMEQKLNAAVLIDGAGNVADINNMNVASNASKDHLKGKTVDPFNYNDPNGYRVIIDAVAPKYTKVGNGIQPEILTGVVLNENDTIDFTVQLSEEAIVRKGWDVSKTHLLFNNGMKAYYVSGAGTDKWKFRAEVTNAKTFETPLLKVVALTHDNNNQNPSEINQQTQKQLETNVLQDYAGNYLIQPANFDGEHNEGTNCTRVFHEYDDKGEIVKNSDGTFKEISNPSDKKCDPSLVNSKIDWANLSIDNTKSIISHRYDTGGATDAVYKKNGRITIDANDPQLMVPPLDPAPVKAGDIDIRNTFRPSKGIYRPSNMTGPQAPAAGLVYYYWSQNPEDPLTGKENDYFAAIKRFSLSAKQPGEDLYKGNSDPANNIKLAVVNNKTNMIAPPADALKSDKSGQWYLHMWTADMSWDSARELMQYEKMKAYVKKNPDQYNEWKEEYAEDNPKSSEADQIFYADNEALKAVGDYADLETWPLEDFKQKDSNWVYEKATLLLDNQKPVLTFDEPIGDKTANVTIKAQVKDIHSGFKNVQYQWVKKGLFGSGEPKDIDWTDVKNVDKNVVKDTADIVLQTGNDIMIDGDGKYELYIKVTDEAGNEKVQQMDGEITVDSTFSMEVSFLPEPSANYVKSHDIVFQVLSGLTPDKVEYAFSSSIEKPSIDLYNVAETITNDKADTLVAKIVEDIEADETKEELENELNEDENMENPDENSDLNEQDSKEEDSQLEDELNGESSEEAADQSNEKVEQAEIENDDQNEGFFTSLYHTVKDFVVGLFTSNETADSSNQEVFSYLIPKDETKNGPVYLHVKVTENGVDYHFTQTYLFNNQGPGIYFSSYGVAFPKESHEVSVTIERPYKNEQLSPNEINVEEGVQPEEGLQENESQPEIDVAEDPSVNDESENAVEGKNENSTVTIQSLQTNGEDTFDTTLDSTGEVQKEETSGGNLDTETNVDSTEEDPNTETNEAGKEEEQEPEKILVEKELVEGFERYQWVKGVKGNFVVDENKWIDLPEDGKVSIDYKVLEKDEQLAEFELFVWTMDEIGNETKADTNKEGTPTFKVMRPMEEDLSQPLKSEFDLLYLYGDEEDGYTAIVEMKFEEGQEQLIRGYEYSLSPDGGKSWSKWRPYTNFASIKVPTNDISKLDVQVKYRTGAGVISEKGTEVKLNTATVSQVEPVYALASLSTTRPVNGATGVDLMITPPLGIRVVPTPDVNPVVPERTTGNTFKVVENGYYSFDLSDIDNPERKATLYVVINNIDSTSPIGDIEYLTPPDLMTNANKTVKLITDEPVQVTNNNGEFTHTFTTNGSFTFEFKDEAGNISSATAEVRNIDKEGPRVKIVRIYDDHKTITDKEGNVFTSGVTLEVQKADANAKDFIVNGTPENNNGRVKVITENGYATFTVSDAFGNTTIAKEKVDNIISAGPEVTNVKYTFVDESGDIVPENQMVEINGVKYAKGQMKVTLSGQTDPMNQVFLGTAPIKDDKGNYMNQVSDSEGQFNYSRIFSVEGNTSIPFTDLLGNVERVPVQIKGLDNTAPEIKLNMATAGVERNKKDFDSQVDLGGFIVTDNVSSSDNIKVKVTGLDLSQLGLQRVTYTATDEVGNTTIAYQDVYVVNDAGMLIFANDVLISAEAGVTALFNENKLTFNITRYNIMNVEGKDRVNEVGTFDVMYQSGLYREGQMKYIAEKITYDELVNGNFEVTFPKAGWYTLIVRNQEREREYGSFFIGNSK</sequence>